<evidence type="ECO:0000256" key="1">
    <source>
        <dbReference type="SAM" id="SignalP"/>
    </source>
</evidence>
<keyword evidence="1" id="KW-0732">Signal</keyword>
<dbReference type="AlphaFoldDB" id="A0A069RFJ2"/>
<accession>A0A069RFJ2</accession>
<protein>
    <recommendedName>
        <fullName evidence="4">SbsA Ig-like domain-containing protein</fullName>
    </recommendedName>
</protein>
<feature type="chain" id="PRO_5010215927" description="SbsA Ig-like domain-containing protein" evidence="1">
    <location>
        <begin position="25"/>
        <end position="221"/>
    </location>
</feature>
<feature type="signal peptide" evidence="1">
    <location>
        <begin position="1"/>
        <end position="24"/>
    </location>
</feature>
<dbReference type="Proteomes" id="UP000027946">
    <property type="component" value="Unassembled WGS sequence"/>
</dbReference>
<evidence type="ECO:0000313" key="3">
    <source>
        <dbReference type="Proteomes" id="UP000027946"/>
    </source>
</evidence>
<evidence type="ECO:0000313" key="2">
    <source>
        <dbReference type="EMBL" id="KDR94965.1"/>
    </source>
</evidence>
<proteinExistence type="predicted"/>
<gene>
    <name evidence="2" type="ORF">CLIT_12c00330</name>
</gene>
<sequence>MRRGAVAAFIAVLILSFSFSISFGQEEGEQYKEFPQKENVPSNKSWTVEFTRPVYFHGINDSDVYVKDKNGNVVAGTKVHYEHSRPYVLVLRPPQEGWQIGVEYTLFTSSEIVSQEGEKLEKAAKMSFEAGHESGEITLAIERSGSLPYFYRALVQTSSKSAKYYAVFSGEEMLTQVTPIGEKSIFVIKDEDNAVFITVKTLSTSSELDVVESNDFPIGAE</sequence>
<dbReference type="RefSeq" id="WP_038265663.1">
    <property type="nucleotide sequence ID" value="NZ_FSRH01000018.1"/>
</dbReference>
<name>A0A069RFJ2_PEPLI</name>
<comment type="caution">
    <text evidence="2">The sequence shown here is derived from an EMBL/GenBank/DDBJ whole genome shotgun (WGS) entry which is preliminary data.</text>
</comment>
<dbReference type="OrthoDB" id="9816557at2"/>
<dbReference type="STRING" id="1121324.CLIT_12c00330"/>
<evidence type="ECO:0008006" key="4">
    <source>
        <dbReference type="Google" id="ProtNLM"/>
    </source>
</evidence>
<organism evidence="2 3">
    <name type="scientific">Peptoclostridium litorale DSM 5388</name>
    <dbReference type="NCBI Taxonomy" id="1121324"/>
    <lineage>
        <taxon>Bacteria</taxon>
        <taxon>Bacillati</taxon>
        <taxon>Bacillota</taxon>
        <taxon>Clostridia</taxon>
        <taxon>Peptostreptococcales</taxon>
        <taxon>Peptoclostridiaceae</taxon>
        <taxon>Peptoclostridium</taxon>
    </lineage>
</organism>
<dbReference type="EMBL" id="JJMM01000012">
    <property type="protein sequence ID" value="KDR94965.1"/>
    <property type="molecule type" value="Genomic_DNA"/>
</dbReference>
<keyword evidence="3" id="KW-1185">Reference proteome</keyword>
<reference evidence="2 3" key="1">
    <citation type="submission" date="2014-03" db="EMBL/GenBank/DDBJ databases">
        <title>Genome sequence of Clostridium litorale W6, DSM 5388.</title>
        <authorList>
            <person name="Poehlein A."/>
            <person name="Jagirdar A."/>
            <person name="Khonsari B."/>
            <person name="Chibani C.M."/>
            <person name="Gutierrez Gutierrez D.A."/>
            <person name="Davydova E."/>
            <person name="Alghaithi H.S."/>
            <person name="Nair K.P."/>
            <person name="Dhamotharan K."/>
            <person name="Chandran L."/>
            <person name="G W."/>
            <person name="Daniel R."/>
        </authorList>
    </citation>
    <scope>NUCLEOTIDE SEQUENCE [LARGE SCALE GENOMIC DNA]</scope>
    <source>
        <strain evidence="2 3">W6</strain>
    </source>
</reference>